<evidence type="ECO:0008006" key="3">
    <source>
        <dbReference type="Google" id="ProtNLM"/>
    </source>
</evidence>
<dbReference type="AlphaFoldDB" id="A0A941ZXK7"/>
<dbReference type="EMBL" id="JAANXD010000007">
    <property type="protein sequence ID" value="MBS1257113.1"/>
    <property type="molecule type" value="Genomic_DNA"/>
</dbReference>
<comment type="caution">
    <text evidence="1">The sequence shown here is derived from an EMBL/GenBank/DDBJ whole genome shotgun (WGS) entry which is preliminary data.</text>
</comment>
<dbReference type="SUPFAM" id="SSF54786">
    <property type="entry name" value="YcfA/nrd intein domain"/>
    <property type="match status" value="1"/>
</dbReference>
<accession>A0A941ZXK7</accession>
<name>A0A941ZXK7_9BACT</name>
<proteinExistence type="predicted"/>
<reference evidence="1" key="1">
    <citation type="journal article" date="2021" name="ISME J.">
        <title>Fine-scale metabolic discontinuity in a stratified prokaryote microbiome of a Red Sea deep halocline.</title>
        <authorList>
            <person name="Michoud G."/>
            <person name="Ngugi D.K."/>
            <person name="Barozzi A."/>
            <person name="Merlino G."/>
            <person name="Calleja M.L."/>
            <person name="Delgado-Huertas A."/>
            <person name="Moran X.A.G."/>
            <person name="Daffonchio D."/>
        </authorList>
    </citation>
    <scope>NUCLEOTIDE SEQUENCE</scope>
    <source>
        <strain evidence="1">SuakinDeep_MAG55_1</strain>
    </source>
</reference>
<gene>
    <name evidence="1" type="ORF">MAG551_00148</name>
</gene>
<evidence type="ECO:0000313" key="1">
    <source>
        <dbReference type="EMBL" id="MBS1257113.1"/>
    </source>
</evidence>
<protein>
    <recommendedName>
        <fullName evidence="3">Toxin HicA</fullName>
    </recommendedName>
</protein>
<evidence type="ECO:0000313" key="2">
    <source>
        <dbReference type="Proteomes" id="UP000722750"/>
    </source>
</evidence>
<sequence>MGKQEKLLMQILKGQSDANTNFQDLVGLMQRFGFDKRVSGSHHIFRKEGVLEKINLQKEGNKAKPYQVRQVRNIILKYKLGVKSNG</sequence>
<organism evidence="1 2">
    <name type="scientific">Candidatus Scalindua arabica</name>
    <dbReference type="NCBI Taxonomy" id="1127984"/>
    <lineage>
        <taxon>Bacteria</taxon>
        <taxon>Pseudomonadati</taxon>
        <taxon>Planctomycetota</taxon>
        <taxon>Candidatus Brocadiia</taxon>
        <taxon>Candidatus Brocadiales</taxon>
        <taxon>Candidatus Scalinduaceae</taxon>
        <taxon>Candidatus Scalindua</taxon>
    </lineage>
</organism>
<dbReference type="Proteomes" id="UP000722750">
    <property type="component" value="Unassembled WGS sequence"/>
</dbReference>